<dbReference type="Pfam" id="PF00005">
    <property type="entry name" value="ABC_tran"/>
    <property type="match status" value="1"/>
</dbReference>
<evidence type="ECO:0000313" key="3">
    <source>
        <dbReference type="EMBL" id="KKM61986.1"/>
    </source>
</evidence>
<protein>
    <recommendedName>
        <fullName evidence="2">ABC transporter domain-containing protein</fullName>
    </recommendedName>
</protein>
<organism evidence="3">
    <name type="scientific">marine sediment metagenome</name>
    <dbReference type="NCBI Taxonomy" id="412755"/>
    <lineage>
        <taxon>unclassified sequences</taxon>
        <taxon>metagenomes</taxon>
        <taxon>ecological metagenomes</taxon>
    </lineage>
</organism>
<dbReference type="EMBL" id="LAZR01011385">
    <property type="protein sequence ID" value="KKM61986.1"/>
    <property type="molecule type" value="Genomic_DNA"/>
</dbReference>
<comment type="caution">
    <text evidence="3">The sequence shown here is derived from an EMBL/GenBank/DDBJ whole genome shotgun (WGS) entry which is preliminary data.</text>
</comment>
<dbReference type="PANTHER" id="PTHR42788:SF13">
    <property type="entry name" value="ALIPHATIC SULFONATES IMPORT ATP-BINDING PROTEIN SSUB"/>
    <property type="match status" value="1"/>
</dbReference>
<reference evidence="3" key="1">
    <citation type="journal article" date="2015" name="Nature">
        <title>Complex archaea that bridge the gap between prokaryotes and eukaryotes.</title>
        <authorList>
            <person name="Spang A."/>
            <person name="Saw J.H."/>
            <person name="Jorgensen S.L."/>
            <person name="Zaremba-Niedzwiedzka K."/>
            <person name="Martijn J."/>
            <person name="Lind A.E."/>
            <person name="van Eijk R."/>
            <person name="Schleper C."/>
            <person name="Guy L."/>
            <person name="Ettema T.J."/>
        </authorList>
    </citation>
    <scope>NUCLEOTIDE SEQUENCE</scope>
</reference>
<feature type="domain" description="ABC transporter" evidence="2">
    <location>
        <begin position="21"/>
        <end position="55"/>
    </location>
</feature>
<evidence type="ECO:0000259" key="2">
    <source>
        <dbReference type="Pfam" id="PF00005"/>
    </source>
</evidence>
<proteinExistence type="predicted"/>
<dbReference type="SUPFAM" id="SSF52540">
    <property type="entry name" value="P-loop containing nucleoside triphosphate hydrolases"/>
    <property type="match status" value="1"/>
</dbReference>
<dbReference type="InterPro" id="IPR027417">
    <property type="entry name" value="P-loop_NTPase"/>
</dbReference>
<accession>A0A0F9JI29</accession>
<evidence type="ECO:0000256" key="1">
    <source>
        <dbReference type="ARBA" id="ARBA00022448"/>
    </source>
</evidence>
<gene>
    <name evidence="3" type="ORF">LCGC14_1526270</name>
</gene>
<dbReference type="InterPro" id="IPR003439">
    <property type="entry name" value="ABC_transporter-like_ATP-bd"/>
</dbReference>
<sequence length="58" mass="5925">MNTLLELENVTVSYGGHAVVSGLSLGLERGEIGCLLGPSGCGKTTVLRAIAGLEPVRD</sequence>
<keyword evidence="1" id="KW-0813">Transport</keyword>
<name>A0A0F9JI29_9ZZZZ</name>
<dbReference type="PANTHER" id="PTHR42788">
    <property type="entry name" value="TAURINE IMPORT ATP-BINDING PROTEIN-RELATED"/>
    <property type="match status" value="1"/>
</dbReference>
<dbReference type="AlphaFoldDB" id="A0A0F9JI29"/>
<dbReference type="Gene3D" id="3.40.50.300">
    <property type="entry name" value="P-loop containing nucleotide triphosphate hydrolases"/>
    <property type="match status" value="1"/>
</dbReference>
<dbReference type="InterPro" id="IPR050166">
    <property type="entry name" value="ABC_transporter_ATP-bind"/>
</dbReference>
<feature type="non-terminal residue" evidence="3">
    <location>
        <position position="58"/>
    </location>
</feature>
<dbReference type="GO" id="GO:0005524">
    <property type="term" value="F:ATP binding"/>
    <property type="evidence" value="ECO:0007669"/>
    <property type="project" value="InterPro"/>
</dbReference>
<dbReference type="GO" id="GO:0016887">
    <property type="term" value="F:ATP hydrolysis activity"/>
    <property type="evidence" value="ECO:0007669"/>
    <property type="project" value="InterPro"/>
</dbReference>